<name>M6QSB7_9LEPT</name>
<comment type="caution">
    <text evidence="2">The sequence shown here is derived from an EMBL/GenBank/DDBJ whole genome shotgun (WGS) entry which is preliminary data.</text>
</comment>
<dbReference type="PROSITE" id="PS51222">
    <property type="entry name" value="DCD"/>
    <property type="match status" value="1"/>
</dbReference>
<dbReference type="EMBL" id="AHNU02000026">
    <property type="protein sequence ID" value="EMN91717.1"/>
    <property type="molecule type" value="Genomic_DNA"/>
</dbReference>
<feature type="domain" description="DCD" evidence="1">
    <location>
        <begin position="1"/>
        <end position="39"/>
    </location>
</feature>
<dbReference type="InterPro" id="IPR013989">
    <property type="entry name" value="Dev_and_cell_death_domain"/>
</dbReference>
<dbReference type="Proteomes" id="UP000012118">
    <property type="component" value="Unassembled WGS sequence"/>
</dbReference>
<keyword evidence="3" id="KW-1185">Reference proteome</keyword>
<evidence type="ECO:0000313" key="3">
    <source>
        <dbReference type="Proteomes" id="UP000012118"/>
    </source>
</evidence>
<evidence type="ECO:0000259" key="1">
    <source>
        <dbReference type="PROSITE" id="PS51222"/>
    </source>
</evidence>
<dbReference type="AlphaFoldDB" id="M6QSB7"/>
<gene>
    <name evidence="2" type="ORF">LEP1GSC108_1652</name>
</gene>
<organism evidence="2 3">
    <name type="scientific">Leptospira weilii str. UI 13098</name>
    <dbReference type="NCBI Taxonomy" id="1088542"/>
    <lineage>
        <taxon>Bacteria</taxon>
        <taxon>Pseudomonadati</taxon>
        <taxon>Spirochaetota</taxon>
        <taxon>Spirochaetia</taxon>
        <taxon>Leptospirales</taxon>
        <taxon>Leptospiraceae</taxon>
        <taxon>Leptospira</taxon>
    </lineage>
</organism>
<protein>
    <recommendedName>
        <fullName evidence="1">DCD domain-containing protein</fullName>
    </recommendedName>
</protein>
<reference evidence="2 3" key="1">
    <citation type="submission" date="2013-01" db="EMBL/GenBank/DDBJ databases">
        <authorList>
            <person name="Harkins D.M."/>
            <person name="Durkin A.S."/>
            <person name="Brinkac L.M."/>
            <person name="Haft D.H."/>
            <person name="Selengut J.D."/>
            <person name="Sanka R."/>
            <person name="DePew J."/>
            <person name="Purushe J."/>
            <person name="Chanthongthip A."/>
            <person name="Lattana O."/>
            <person name="Phetsouvanh R."/>
            <person name="Newton P.N."/>
            <person name="Vinetz J.M."/>
            <person name="Sutton G.G."/>
            <person name="Nierman W.C."/>
            <person name="Fouts D.E."/>
        </authorList>
    </citation>
    <scope>NUCLEOTIDE SEQUENCE [LARGE SCALE GENOMIC DNA]</scope>
    <source>
        <strain evidence="2 3">UI 13098</strain>
    </source>
</reference>
<sequence>MLKRCENFMKCYFFSERLLGVIRKICLFLKNIRNAFILF</sequence>
<accession>M6QSB7</accession>
<evidence type="ECO:0000313" key="2">
    <source>
        <dbReference type="EMBL" id="EMN91717.1"/>
    </source>
</evidence>
<proteinExistence type="predicted"/>